<evidence type="ECO:0000313" key="11">
    <source>
        <dbReference type="Proteomes" id="UP001519503"/>
    </source>
</evidence>
<evidence type="ECO:0000256" key="2">
    <source>
        <dbReference type="ARBA" id="ARBA00022512"/>
    </source>
</evidence>
<evidence type="ECO:0000259" key="8">
    <source>
        <dbReference type="Pfam" id="PF05737"/>
    </source>
</evidence>
<keyword evidence="5" id="KW-0572">Peptidoglycan-anchor</keyword>
<dbReference type="SUPFAM" id="SSF49401">
    <property type="entry name" value="Bacterial adhesins"/>
    <property type="match status" value="2"/>
</dbReference>
<dbReference type="InterPro" id="IPR008456">
    <property type="entry name" value="Collagen-bd_dom"/>
</dbReference>
<keyword evidence="11" id="KW-1185">Reference proteome</keyword>
<feature type="compositionally biased region" description="Polar residues" evidence="6">
    <location>
        <begin position="438"/>
        <end position="453"/>
    </location>
</feature>
<dbReference type="InterPro" id="IPR008966">
    <property type="entry name" value="Adhesion_dom_sf"/>
</dbReference>
<dbReference type="PANTHER" id="PTHR48184">
    <property type="entry name" value="RICIN B-TYPE LECTIN DOMAIN-CONTAINING PROTEIN"/>
    <property type="match status" value="1"/>
</dbReference>
<keyword evidence="2" id="KW-0134">Cell wall</keyword>
<name>A0ABS5QVW5_9LACO</name>
<evidence type="ECO:0000313" key="10">
    <source>
        <dbReference type="EMBL" id="MBS9337344.1"/>
    </source>
</evidence>
<dbReference type="Pfam" id="PF05737">
    <property type="entry name" value="Collagen_bind"/>
    <property type="match status" value="1"/>
</dbReference>
<keyword evidence="3" id="KW-0964">Secreted</keyword>
<dbReference type="Pfam" id="PF17961">
    <property type="entry name" value="Big_8"/>
    <property type="match status" value="1"/>
</dbReference>
<reference evidence="10 11" key="1">
    <citation type="submission" date="2020-02" db="EMBL/GenBank/DDBJ databases">
        <title>Fructobacillus sp. isolated from paper mulberry of Taiwan.</title>
        <authorList>
            <person name="Lin S.-T."/>
        </authorList>
    </citation>
    <scope>NUCLEOTIDE SEQUENCE [LARGE SCALE GENOMIC DNA]</scope>
    <source>
        <strain evidence="10 11">S1-1</strain>
    </source>
</reference>
<comment type="caution">
    <text evidence="10">The sequence shown here is derived from an EMBL/GenBank/DDBJ whole genome shotgun (WGS) entry which is preliminary data.</text>
</comment>
<feature type="transmembrane region" description="Helical" evidence="7">
    <location>
        <begin position="27"/>
        <end position="46"/>
    </location>
</feature>
<evidence type="ECO:0000256" key="6">
    <source>
        <dbReference type="SAM" id="MobiDB-lite"/>
    </source>
</evidence>
<dbReference type="InterPro" id="IPR041171">
    <property type="entry name" value="SDR_Ig"/>
</dbReference>
<dbReference type="RefSeq" id="WP_213821173.1">
    <property type="nucleotide sequence ID" value="NZ_JAAMFL010000004.1"/>
</dbReference>
<organism evidence="10 11">
    <name type="scientific">Fructobacillus parabroussonetiae</name>
    <dbReference type="NCBI Taxonomy" id="2713174"/>
    <lineage>
        <taxon>Bacteria</taxon>
        <taxon>Bacillati</taxon>
        <taxon>Bacillota</taxon>
        <taxon>Bacilli</taxon>
        <taxon>Lactobacillales</taxon>
        <taxon>Lactobacillaceae</taxon>
        <taxon>Fructobacillus</taxon>
    </lineage>
</organism>
<dbReference type="Proteomes" id="UP001519503">
    <property type="component" value="Unassembled WGS sequence"/>
</dbReference>
<gene>
    <name evidence="10" type="ORF">G6R30_02560</name>
</gene>
<dbReference type="InterPro" id="IPR011252">
    <property type="entry name" value="Fibrogen-bd_dom1"/>
</dbReference>
<feature type="region of interest" description="Disordered" evidence="6">
    <location>
        <begin position="1"/>
        <end position="21"/>
    </location>
</feature>
<evidence type="ECO:0000256" key="3">
    <source>
        <dbReference type="ARBA" id="ARBA00022525"/>
    </source>
</evidence>
<sequence length="504" mass="53147">MTNHQKKGLADHQSTQPTSKQKPVQRFISLAMLTFLLLLGLNALTFSSNNQDEFQGFHNSRSAAAAAVLNPKDYITSINLSDVSDPGANPMGFYDKVLATWNFAVPNNAELSAGDTLTLPIPAQLDALTDDDFNIKSTAGNIFAAVHVNRSAKTIVVTFNDYTAQAIKTHTLTGSLKLPLTFNAGAITPDKNNVIPWGIGDLSTTVPVGPIAGPAKQEQIFKWSWFDPTDKDLVHWRIRLNANAQLAIQNGVITDQVLSGHQIVSPITANYATFTDGQNYTVGAAIASDQIHQTSGQDFTVNIGDTHGAVVVAYDTRITDDRESPSYGNTAKYTASNLPGDSVTVWQGLTNGSGSANSGNKPTPDPSPAPSPNPAPTPNPTPSPSPSPAPSPNPSPKPTPAPSPAPKPEPTPAPTPNPTPAPVPNKGKQPSDEKGKQSNDSAKNASGNAQADTTPLIPSDVGNKYRIGKTLPATAQVISRKGSLLLLTATVLTAGLVWYSTKHK</sequence>
<proteinExistence type="predicted"/>
<keyword evidence="4" id="KW-0732">Signal</keyword>
<feature type="region of interest" description="Disordered" evidence="6">
    <location>
        <begin position="320"/>
        <end position="462"/>
    </location>
</feature>
<keyword evidence="7" id="KW-0472">Membrane</keyword>
<dbReference type="Gene3D" id="2.60.40.740">
    <property type="match status" value="1"/>
</dbReference>
<evidence type="ECO:0000256" key="5">
    <source>
        <dbReference type="ARBA" id="ARBA00023088"/>
    </source>
</evidence>
<protein>
    <submittedName>
        <fullName evidence="10">Uncharacterized protein</fullName>
    </submittedName>
</protein>
<dbReference type="EMBL" id="JAAMFL010000004">
    <property type="protein sequence ID" value="MBS9337344.1"/>
    <property type="molecule type" value="Genomic_DNA"/>
</dbReference>
<dbReference type="Gene3D" id="2.60.40.1280">
    <property type="match status" value="1"/>
</dbReference>
<accession>A0ABS5QVW5</accession>
<evidence type="ECO:0000259" key="9">
    <source>
        <dbReference type="Pfam" id="PF17961"/>
    </source>
</evidence>
<feature type="compositionally biased region" description="Pro residues" evidence="6">
    <location>
        <begin position="363"/>
        <end position="423"/>
    </location>
</feature>
<feature type="compositionally biased region" description="Polar residues" evidence="6">
    <location>
        <begin position="12"/>
        <end position="21"/>
    </location>
</feature>
<feature type="compositionally biased region" description="Polar residues" evidence="6">
    <location>
        <begin position="326"/>
        <end position="359"/>
    </location>
</feature>
<keyword evidence="7" id="KW-1133">Transmembrane helix</keyword>
<feature type="domain" description="Collagen binding" evidence="8">
    <location>
        <begin position="218"/>
        <end position="338"/>
    </location>
</feature>
<evidence type="ECO:0000256" key="7">
    <source>
        <dbReference type="SAM" id="Phobius"/>
    </source>
</evidence>
<comment type="subcellular location">
    <subcellularLocation>
        <location evidence="1">Secreted</location>
        <location evidence="1">Cell wall</location>
        <topology evidence="1">Peptidoglycan-anchor</topology>
    </subcellularLocation>
</comment>
<keyword evidence="7" id="KW-0812">Transmembrane</keyword>
<feature type="domain" description="SDR-like Ig" evidence="9">
    <location>
        <begin position="94"/>
        <end position="188"/>
    </location>
</feature>
<evidence type="ECO:0000256" key="4">
    <source>
        <dbReference type="ARBA" id="ARBA00022729"/>
    </source>
</evidence>
<dbReference type="PANTHER" id="PTHR48184:SF3">
    <property type="entry name" value="SCP DOMAIN-CONTAINING PROTEIN"/>
    <property type="match status" value="1"/>
</dbReference>
<evidence type="ECO:0000256" key="1">
    <source>
        <dbReference type="ARBA" id="ARBA00004168"/>
    </source>
</evidence>